<dbReference type="WBParaSite" id="mrna-Wban_00590">
    <property type="protein sequence ID" value="mrna-Wban_00590"/>
    <property type="gene ID" value="Wban_00590"/>
</dbReference>
<dbReference type="AlphaFoldDB" id="A0AAF5PH57"/>
<sequence length="60" mass="6960">MEMLANVGKLFGRPIEKYDLDSRICGCKSLLSATLPPIFLLVRQRNYVLEQRSYSGQRRK</sequence>
<evidence type="ECO:0000313" key="2">
    <source>
        <dbReference type="WBParaSite" id="mrna-Wban_00590"/>
    </source>
</evidence>
<accession>A0AAF5PH57</accession>
<name>A0AAF5PH57_WUCBA</name>
<reference evidence="1" key="2">
    <citation type="journal article" date="2016" name="Mol. Ecol.">
        <title>Population genomics of the filarial nematode parasite Wuchereria bancrofti from mosquitoes.</title>
        <authorList>
            <person name="Small S.T."/>
            <person name="Reimer L.J."/>
            <person name="Tisch D.J."/>
            <person name="King C.L."/>
            <person name="Christensen B.M."/>
            <person name="Siba P.M."/>
            <person name="Kazura J.W."/>
            <person name="Serre D."/>
            <person name="Zimmerman P.A."/>
        </authorList>
    </citation>
    <scope>NUCLEOTIDE SEQUENCE</scope>
    <source>
        <strain evidence="1">pt0022</strain>
    </source>
</reference>
<reference evidence="2" key="3">
    <citation type="submission" date="2024-02" db="UniProtKB">
        <authorList>
            <consortium name="WormBaseParasite"/>
        </authorList>
    </citation>
    <scope>IDENTIFICATION</scope>
    <source>
        <strain evidence="2">pt0022</strain>
    </source>
</reference>
<protein>
    <submittedName>
        <fullName evidence="2">Uncharacterized protein</fullName>
    </submittedName>
</protein>
<proteinExistence type="predicted"/>
<organism evidence="1 2">
    <name type="scientific">Wuchereria bancrofti</name>
    <dbReference type="NCBI Taxonomy" id="6293"/>
    <lineage>
        <taxon>Eukaryota</taxon>
        <taxon>Metazoa</taxon>
        <taxon>Ecdysozoa</taxon>
        <taxon>Nematoda</taxon>
        <taxon>Chromadorea</taxon>
        <taxon>Rhabditida</taxon>
        <taxon>Spirurina</taxon>
        <taxon>Spiruromorpha</taxon>
        <taxon>Filarioidea</taxon>
        <taxon>Onchocercidae</taxon>
        <taxon>Wuchereria</taxon>
    </lineage>
</organism>
<evidence type="ECO:0000313" key="1">
    <source>
        <dbReference type="Proteomes" id="UP000093561"/>
    </source>
</evidence>
<reference evidence="1" key="1">
    <citation type="submission" date="2015-03" db="EMBL/GenBank/DDBJ databases">
        <title>Wuchereria bancrofti Genome Sequencing Papua New Guinea Strain.</title>
        <authorList>
            <person name="Small S.T."/>
            <person name="Serre D."/>
            <person name="Zimmerman P.A."/>
        </authorList>
    </citation>
    <scope>NUCLEOTIDE SEQUENCE [LARGE SCALE GENOMIC DNA]</scope>
    <source>
        <strain evidence="1">pt0022</strain>
    </source>
</reference>
<dbReference type="Proteomes" id="UP000093561">
    <property type="component" value="Unassembled WGS sequence"/>
</dbReference>